<feature type="domain" description="Phospholipid/glycerol acyltransferase" evidence="1">
    <location>
        <begin position="57"/>
        <end position="178"/>
    </location>
</feature>
<proteinExistence type="predicted"/>
<sequence length="278" mass="30579">MSTPRTGKSALLRPPRADLSGRDPEFIRAMLPRLWLVANLWFRAEVRGFEKVPDEPVLFVGNHSGGAGTPDTFVFLLAYNTYMTVEGRPLFSLGHEMVTSLPLIGAFARKMGVVTADQDAAANVFARDASVLVYPGGDVEALRPWRDRHRIVFDGRKGFLKLAHRAGVKIVPVVATGGHDTLFVLNDGRSTARRLGFDRLLRIKSVPMTLSIPWGLLPGGLPQVPLPSKIRIQLLDPIDLRDRFGDEPDWDEAYEFVTSVMQSGLSTLAAKTVIPVLG</sequence>
<dbReference type="SMART" id="SM00563">
    <property type="entry name" value="PlsC"/>
    <property type="match status" value="1"/>
</dbReference>
<dbReference type="RefSeq" id="WP_136563911.1">
    <property type="nucleotide sequence ID" value="NZ_BAABLS010000009.1"/>
</dbReference>
<evidence type="ECO:0000313" key="2">
    <source>
        <dbReference type="EMBL" id="THV09448.1"/>
    </source>
</evidence>
<comment type="caution">
    <text evidence="2">The sequence shown here is derived from an EMBL/GenBank/DDBJ whole genome shotgun (WGS) entry which is preliminary data.</text>
</comment>
<organism evidence="2 3">
    <name type="scientific">Nocardioides caeni</name>
    <dbReference type="NCBI Taxonomy" id="574700"/>
    <lineage>
        <taxon>Bacteria</taxon>
        <taxon>Bacillati</taxon>
        <taxon>Actinomycetota</taxon>
        <taxon>Actinomycetes</taxon>
        <taxon>Propionibacteriales</taxon>
        <taxon>Nocardioidaceae</taxon>
        <taxon>Nocardioides</taxon>
    </lineage>
</organism>
<dbReference type="PANTHER" id="PTHR22753">
    <property type="entry name" value="TRANSMEMBRANE PROTEIN 68"/>
    <property type="match status" value="1"/>
</dbReference>
<keyword evidence="2" id="KW-0012">Acyltransferase</keyword>
<keyword evidence="2" id="KW-0808">Transferase</keyword>
<dbReference type="Pfam" id="PF01553">
    <property type="entry name" value="Acyltransferase"/>
    <property type="match status" value="1"/>
</dbReference>
<dbReference type="OrthoDB" id="7056876at2"/>
<evidence type="ECO:0000259" key="1">
    <source>
        <dbReference type="SMART" id="SM00563"/>
    </source>
</evidence>
<dbReference type="InterPro" id="IPR002123">
    <property type="entry name" value="Plipid/glycerol_acylTrfase"/>
</dbReference>
<name>A0A4S8N0Y6_9ACTN</name>
<gene>
    <name evidence="2" type="ORF">E9934_16060</name>
</gene>
<reference evidence="2 3" key="1">
    <citation type="journal article" date="2009" name="Int. J. Syst. Evol. Microbiol.">
        <title>Nocardioides caeni sp. nov., isolated from wastewater.</title>
        <authorList>
            <person name="Yoon J.H."/>
            <person name="Kang S.J."/>
            <person name="Park S."/>
            <person name="Kim W."/>
            <person name="Oh T.K."/>
        </authorList>
    </citation>
    <scope>NUCLEOTIDE SEQUENCE [LARGE SCALE GENOMIC DNA]</scope>
    <source>
        <strain evidence="2 3">DSM 23134</strain>
    </source>
</reference>
<dbReference type="CDD" id="cd07987">
    <property type="entry name" value="LPLAT_MGAT-like"/>
    <property type="match status" value="1"/>
</dbReference>
<dbReference type="GO" id="GO:0016746">
    <property type="term" value="F:acyltransferase activity"/>
    <property type="evidence" value="ECO:0007669"/>
    <property type="project" value="UniProtKB-KW"/>
</dbReference>
<accession>A0A4S8N0Y6</accession>
<keyword evidence="3" id="KW-1185">Reference proteome</keyword>
<dbReference type="Proteomes" id="UP000307087">
    <property type="component" value="Unassembled WGS sequence"/>
</dbReference>
<dbReference type="InterPro" id="IPR016676">
    <property type="entry name" value="P_lipid/glycerol_AcTrfase_prd"/>
</dbReference>
<evidence type="ECO:0000313" key="3">
    <source>
        <dbReference type="Proteomes" id="UP000307087"/>
    </source>
</evidence>
<dbReference type="EMBL" id="STGW01000013">
    <property type="protein sequence ID" value="THV09448.1"/>
    <property type="molecule type" value="Genomic_DNA"/>
</dbReference>
<dbReference type="SUPFAM" id="SSF69593">
    <property type="entry name" value="Glycerol-3-phosphate (1)-acyltransferase"/>
    <property type="match status" value="1"/>
</dbReference>
<dbReference type="AlphaFoldDB" id="A0A4S8N0Y6"/>
<protein>
    <submittedName>
        <fullName evidence="2">Acyltransferase family protein</fullName>
    </submittedName>
</protein>
<dbReference type="PANTHER" id="PTHR22753:SF14">
    <property type="entry name" value="MONOACYLGLYCEROL_DIACYLGLYCEROL O-ACYLTRANSFERASE"/>
    <property type="match status" value="1"/>
</dbReference>
<dbReference type="PIRSF" id="PIRSF016753">
    <property type="entry name" value="P_lipid/glycerol_ac_tran_prd"/>
    <property type="match status" value="1"/>
</dbReference>
<dbReference type="GO" id="GO:0016020">
    <property type="term" value="C:membrane"/>
    <property type="evidence" value="ECO:0007669"/>
    <property type="project" value="TreeGrafter"/>
</dbReference>